<comment type="similarity">
    <text evidence="1">Belongs to the LysR transcriptional regulatory family.</text>
</comment>
<dbReference type="EMBL" id="JAQNDK010000004">
    <property type="protein sequence ID" value="MDC0683067.1"/>
    <property type="molecule type" value="Genomic_DNA"/>
</dbReference>
<evidence type="ECO:0000256" key="3">
    <source>
        <dbReference type="ARBA" id="ARBA00023125"/>
    </source>
</evidence>
<dbReference type="InterPro" id="IPR036390">
    <property type="entry name" value="WH_DNA-bd_sf"/>
</dbReference>
<evidence type="ECO:0000313" key="7">
    <source>
        <dbReference type="Proteomes" id="UP001217485"/>
    </source>
</evidence>
<dbReference type="SUPFAM" id="SSF53850">
    <property type="entry name" value="Periplasmic binding protein-like II"/>
    <property type="match status" value="1"/>
</dbReference>
<dbReference type="InterPro" id="IPR050176">
    <property type="entry name" value="LTTR"/>
</dbReference>
<dbReference type="SUPFAM" id="SSF46785">
    <property type="entry name" value="Winged helix' DNA-binding domain"/>
    <property type="match status" value="1"/>
</dbReference>
<evidence type="ECO:0000256" key="4">
    <source>
        <dbReference type="ARBA" id="ARBA00023163"/>
    </source>
</evidence>
<name>A0ABT5C9L9_9BACT</name>
<dbReference type="InterPro" id="IPR000847">
    <property type="entry name" value="LysR_HTH_N"/>
</dbReference>
<protein>
    <submittedName>
        <fullName evidence="6">LysR family transcriptional regulator</fullName>
    </submittedName>
</protein>
<gene>
    <name evidence="6" type="ORF">POL72_35390</name>
</gene>
<dbReference type="RefSeq" id="WP_272101217.1">
    <property type="nucleotide sequence ID" value="NZ_JAQNDK010000004.1"/>
</dbReference>
<dbReference type="Pfam" id="PF00126">
    <property type="entry name" value="HTH_1"/>
    <property type="match status" value="1"/>
</dbReference>
<evidence type="ECO:0000256" key="2">
    <source>
        <dbReference type="ARBA" id="ARBA00023015"/>
    </source>
</evidence>
<keyword evidence="4" id="KW-0804">Transcription</keyword>
<keyword evidence="2" id="KW-0805">Transcription regulation</keyword>
<dbReference type="InterPro" id="IPR036388">
    <property type="entry name" value="WH-like_DNA-bd_sf"/>
</dbReference>
<dbReference type="InterPro" id="IPR005119">
    <property type="entry name" value="LysR_subst-bd"/>
</dbReference>
<keyword evidence="7" id="KW-1185">Reference proteome</keyword>
<evidence type="ECO:0000313" key="6">
    <source>
        <dbReference type="EMBL" id="MDC0683067.1"/>
    </source>
</evidence>
<sequence length="294" mass="32168">MKTRTPSWDDLRILLAVHRDKSFLAAGKALGVAPSTVARRVEALERTLGRPVVHRANDGTRLDAHALRLVALAEELELGLASLVRDGGDAEVSGTVRVSLPEGFIRPIVPALARLRAKHAALAVELISESRVADLARGEADVGIRIVRSTSPSIVSKFLGRASTGLFASRAYVDRRLPGAKLPRDLAGLHEWVGFDDSLDRLPHQVWLREYGASRFVFRSNSAIAIERAVLEGMGIGLLSEMQGRTFPGLVQLDLEASPPHVDVFLAFHRDARKTPRVRVVVKEIEAETRRQLG</sequence>
<dbReference type="Proteomes" id="UP001217485">
    <property type="component" value="Unassembled WGS sequence"/>
</dbReference>
<dbReference type="PANTHER" id="PTHR30579:SF3">
    <property type="entry name" value="TRANSCRIPTIONAL REGULATORY PROTEIN"/>
    <property type="match status" value="1"/>
</dbReference>
<reference evidence="6 7" key="1">
    <citation type="submission" date="2023-01" db="EMBL/GenBank/DDBJ databases">
        <title>Minimal conservation of predation-associated metabolite biosynthetic gene clusters underscores biosynthetic potential of Myxococcota including descriptions for ten novel species: Archangium lansinium sp. nov., Myxococcus landrumus sp. nov., Nannocystis bai.</title>
        <authorList>
            <person name="Ahearne A."/>
            <person name="Stevens C."/>
            <person name="Dowd S."/>
        </authorList>
    </citation>
    <scope>NUCLEOTIDE SEQUENCE [LARGE SCALE GENOMIC DNA]</scope>
    <source>
        <strain evidence="6 7">WIWO2</strain>
    </source>
</reference>
<dbReference type="Gene3D" id="1.10.10.10">
    <property type="entry name" value="Winged helix-like DNA-binding domain superfamily/Winged helix DNA-binding domain"/>
    <property type="match status" value="1"/>
</dbReference>
<accession>A0ABT5C9L9</accession>
<feature type="domain" description="HTH lysR-type" evidence="5">
    <location>
        <begin position="6"/>
        <end position="63"/>
    </location>
</feature>
<comment type="caution">
    <text evidence="6">The sequence shown here is derived from an EMBL/GenBank/DDBJ whole genome shotgun (WGS) entry which is preliminary data.</text>
</comment>
<dbReference type="PROSITE" id="PS50931">
    <property type="entry name" value="HTH_LYSR"/>
    <property type="match status" value="1"/>
</dbReference>
<evidence type="ECO:0000256" key="1">
    <source>
        <dbReference type="ARBA" id="ARBA00009437"/>
    </source>
</evidence>
<evidence type="ECO:0000259" key="5">
    <source>
        <dbReference type="PROSITE" id="PS50931"/>
    </source>
</evidence>
<organism evidence="6 7">
    <name type="scientific">Sorangium atrum</name>
    <dbReference type="NCBI Taxonomy" id="2995308"/>
    <lineage>
        <taxon>Bacteria</taxon>
        <taxon>Pseudomonadati</taxon>
        <taxon>Myxococcota</taxon>
        <taxon>Polyangia</taxon>
        <taxon>Polyangiales</taxon>
        <taxon>Polyangiaceae</taxon>
        <taxon>Sorangium</taxon>
    </lineage>
</organism>
<dbReference type="Gene3D" id="3.40.190.290">
    <property type="match status" value="1"/>
</dbReference>
<dbReference type="PANTHER" id="PTHR30579">
    <property type="entry name" value="TRANSCRIPTIONAL REGULATOR"/>
    <property type="match status" value="1"/>
</dbReference>
<dbReference type="Pfam" id="PF03466">
    <property type="entry name" value="LysR_substrate"/>
    <property type="match status" value="1"/>
</dbReference>
<proteinExistence type="inferred from homology"/>
<keyword evidence="3" id="KW-0238">DNA-binding</keyword>